<evidence type="ECO:0000256" key="1">
    <source>
        <dbReference type="SAM" id="SignalP"/>
    </source>
</evidence>
<dbReference type="GeneID" id="19268437"/>
<dbReference type="RefSeq" id="XP_007830196.1">
    <property type="nucleotide sequence ID" value="XM_007832005.1"/>
</dbReference>
<dbReference type="OrthoDB" id="4820608at2759"/>
<feature type="chain" id="PRO_5004834665" evidence="1">
    <location>
        <begin position="21"/>
        <end position="246"/>
    </location>
</feature>
<sequence length="246" mass="26357">MLKSISLFSLLALPYAGATASPEFWVGPDVPEEPTELWLAEAGLPEVLKTRDVSLEDRDLDSRATVKIPVVANFNDRLPQSPLGTYRGLDFQMGNVKLGTGFNGQVTKGIIPRTPPNALGYGVVVNLGDPSPTITVDYDDSNAISFDLHNFWFGCALGAISSLAVPPITCVVFAGGYDTTGRRVALQQTAFVPANASSDTEPMILATLNDDFKNLADVIFVTKYNTATQLGVTLIDNVNFTVTAKV</sequence>
<evidence type="ECO:0000313" key="3">
    <source>
        <dbReference type="Proteomes" id="UP000030651"/>
    </source>
</evidence>
<dbReference type="InParanoid" id="W3XHD0"/>
<protein>
    <submittedName>
        <fullName evidence="2">Uncharacterized protein</fullName>
    </submittedName>
</protein>
<feature type="signal peptide" evidence="1">
    <location>
        <begin position="1"/>
        <end position="20"/>
    </location>
</feature>
<dbReference type="OMA" id="YQQLACF"/>
<dbReference type="HOGENOM" id="CLU_1124880_0_0_1"/>
<dbReference type="Proteomes" id="UP000030651">
    <property type="component" value="Unassembled WGS sequence"/>
</dbReference>
<organism evidence="2 3">
    <name type="scientific">Pestalotiopsis fici (strain W106-1 / CGMCC3.15140)</name>
    <dbReference type="NCBI Taxonomy" id="1229662"/>
    <lineage>
        <taxon>Eukaryota</taxon>
        <taxon>Fungi</taxon>
        <taxon>Dikarya</taxon>
        <taxon>Ascomycota</taxon>
        <taxon>Pezizomycotina</taxon>
        <taxon>Sordariomycetes</taxon>
        <taxon>Xylariomycetidae</taxon>
        <taxon>Amphisphaeriales</taxon>
        <taxon>Sporocadaceae</taxon>
        <taxon>Pestalotiopsis</taxon>
    </lineage>
</organism>
<dbReference type="eggNOG" id="ENOG502T33Y">
    <property type="taxonomic scope" value="Eukaryota"/>
</dbReference>
<dbReference type="AlphaFoldDB" id="W3XHD0"/>
<keyword evidence="3" id="KW-1185">Reference proteome</keyword>
<keyword evidence="1" id="KW-0732">Signal</keyword>
<proteinExistence type="predicted"/>
<accession>W3XHD0</accession>
<gene>
    <name evidence="2" type="ORF">PFICI_03424</name>
</gene>
<name>W3XHD0_PESFW</name>
<dbReference type="EMBL" id="KI912110">
    <property type="protein sequence ID" value="ETS85399.1"/>
    <property type="molecule type" value="Genomic_DNA"/>
</dbReference>
<evidence type="ECO:0000313" key="2">
    <source>
        <dbReference type="EMBL" id="ETS85399.1"/>
    </source>
</evidence>
<reference evidence="3" key="1">
    <citation type="journal article" date="2015" name="BMC Genomics">
        <title>Genomic and transcriptomic analysis of the endophytic fungus Pestalotiopsis fici reveals its lifestyle and high potential for synthesis of natural products.</title>
        <authorList>
            <person name="Wang X."/>
            <person name="Zhang X."/>
            <person name="Liu L."/>
            <person name="Xiang M."/>
            <person name="Wang W."/>
            <person name="Sun X."/>
            <person name="Che Y."/>
            <person name="Guo L."/>
            <person name="Liu G."/>
            <person name="Guo L."/>
            <person name="Wang C."/>
            <person name="Yin W.B."/>
            <person name="Stadler M."/>
            <person name="Zhang X."/>
            <person name="Liu X."/>
        </authorList>
    </citation>
    <scope>NUCLEOTIDE SEQUENCE [LARGE SCALE GENOMIC DNA]</scope>
    <source>
        <strain evidence="3">W106-1 / CGMCC3.15140</strain>
    </source>
</reference>
<dbReference type="KEGG" id="pfy:PFICI_03424"/>